<dbReference type="Proteomes" id="UP001497535">
    <property type="component" value="Unassembled WGS sequence"/>
</dbReference>
<accession>A0ACB1AG02</accession>
<evidence type="ECO:0000313" key="2">
    <source>
        <dbReference type="Proteomes" id="UP001497535"/>
    </source>
</evidence>
<organism evidence="1 2">
    <name type="scientific">Meloidogyne enterolobii</name>
    <name type="common">Root-knot nematode worm</name>
    <name type="synonym">Meloidogyne mayaguensis</name>
    <dbReference type="NCBI Taxonomy" id="390850"/>
    <lineage>
        <taxon>Eukaryota</taxon>
        <taxon>Metazoa</taxon>
        <taxon>Ecdysozoa</taxon>
        <taxon>Nematoda</taxon>
        <taxon>Chromadorea</taxon>
        <taxon>Rhabditida</taxon>
        <taxon>Tylenchina</taxon>
        <taxon>Tylenchomorpha</taxon>
        <taxon>Tylenchoidea</taxon>
        <taxon>Meloidogynidae</taxon>
        <taxon>Meloidogyninae</taxon>
        <taxon>Meloidogyne</taxon>
    </lineage>
</organism>
<gene>
    <name evidence="1" type="ORF">MENTE1834_LOCUS37712</name>
</gene>
<evidence type="ECO:0000313" key="1">
    <source>
        <dbReference type="EMBL" id="CAK5089951.1"/>
    </source>
</evidence>
<protein>
    <submittedName>
        <fullName evidence="1">Uncharacterized protein</fullName>
    </submittedName>
</protein>
<comment type="caution">
    <text evidence="1">The sequence shown here is derived from an EMBL/GenBank/DDBJ whole genome shotgun (WGS) entry which is preliminary data.</text>
</comment>
<dbReference type="EMBL" id="CAVMJV010000080">
    <property type="protein sequence ID" value="CAK5089951.1"/>
    <property type="molecule type" value="Genomic_DNA"/>
</dbReference>
<keyword evidence="2" id="KW-1185">Reference proteome</keyword>
<name>A0ACB1AG02_MELEN</name>
<proteinExistence type="predicted"/>
<sequence>MINLDVGMGVWFLDDKFRCVFQNCLHKESRSILYHTRSFYIEGIRRCMYDTIIRGKSVFNSWEICDHSLKTPSGYVVVFHFFQIFLLNGMRAGSLLIYLDVPQNYVSKSQFFVYLTNFCLIGRDKACVFCEANLNLLIYSH</sequence>
<reference evidence="1" key="1">
    <citation type="submission" date="2023-11" db="EMBL/GenBank/DDBJ databases">
        <authorList>
            <person name="Poullet M."/>
        </authorList>
    </citation>
    <scope>NUCLEOTIDE SEQUENCE</scope>
    <source>
        <strain evidence="1">E1834</strain>
    </source>
</reference>